<comment type="caution">
    <text evidence="1">The sequence shown here is derived from an EMBL/GenBank/DDBJ whole genome shotgun (WGS) entry which is preliminary data.</text>
</comment>
<name>A0A917RZ19_9BACL</name>
<accession>A0A917RZ19</accession>
<protein>
    <submittedName>
        <fullName evidence="1">Uncharacterized protein</fullName>
    </submittedName>
</protein>
<organism evidence="1 2">
    <name type="scientific">Sporolactobacillus putidus</name>
    <dbReference type="NCBI Taxonomy" id="492735"/>
    <lineage>
        <taxon>Bacteria</taxon>
        <taxon>Bacillati</taxon>
        <taxon>Bacillota</taxon>
        <taxon>Bacilli</taxon>
        <taxon>Bacillales</taxon>
        <taxon>Sporolactobacillaceae</taxon>
        <taxon>Sporolactobacillus</taxon>
    </lineage>
</organism>
<dbReference type="RefSeq" id="WP_188801355.1">
    <property type="nucleotide sequence ID" value="NZ_BMOK01000001.1"/>
</dbReference>
<proteinExistence type="predicted"/>
<dbReference type="EMBL" id="BMOK01000001">
    <property type="protein sequence ID" value="GGL43210.1"/>
    <property type="molecule type" value="Genomic_DNA"/>
</dbReference>
<reference evidence="1" key="2">
    <citation type="submission" date="2020-09" db="EMBL/GenBank/DDBJ databases">
        <authorList>
            <person name="Sun Q."/>
            <person name="Ohkuma M."/>
        </authorList>
    </citation>
    <scope>NUCLEOTIDE SEQUENCE</scope>
    <source>
        <strain evidence="1">JCM 15325</strain>
    </source>
</reference>
<reference evidence="1" key="1">
    <citation type="journal article" date="2014" name="Int. J. Syst. Evol. Microbiol.">
        <title>Complete genome sequence of Corynebacterium casei LMG S-19264T (=DSM 44701T), isolated from a smear-ripened cheese.</title>
        <authorList>
            <consortium name="US DOE Joint Genome Institute (JGI-PGF)"/>
            <person name="Walter F."/>
            <person name="Albersmeier A."/>
            <person name="Kalinowski J."/>
            <person name="Ruckert C."/>
        </authorList>
    </citation>
    <scope>NUCLEOTIDE SEQUENCE</scope>
    <source>
        <strain evidence="1">JCM 15325</strain>
    </source>
</reference>
<dbReference type="AlphaFoldDB" id="A0A917RZ19"/>
<sequence>MNLEWYLFEQSYLMDIKYDPLGCTLKLEIDAKITFEHPDSANVSNMEDSFKEIIVQFEGVQYLRLISSLNLLTNPNDDFGSIEQFHLKNSDSIIQEFVTTGTDGTKILSLGLSGDNVATVNTKSKEIKFVDFISEMISFELGFEGYTIKEKK</sequence>
<evidence type="ECO:0000313" key="2">
    <source>
        <dbReference type="Proteomes" id="UP000654670"/>
    </source>
</evidence>
<evidence type="ECO:0000313" key="1">
    <source>
        <dbReference type="EMBL" id="GGL43210.1"/>
    </source>
</evidence>
<keyword evidence="2" id="KW-1185">Reference proteome</keyword>
<gene>
    <name evidence="1" type="ORF">GCM10007968_03920</name>
</gene>
<dbReference type="Proteomes" id="UP000654670">
    <property type="component" value="Unassembled WGS sequence"/>
</dbReference>